<evidence type="ECO:0000313" key="3">
    <source>
        <dbReference type="Proteomes" id="UP000507222"/>
    </source>
</evidence>
<protein>
    <submittedName>
        <fullName evidence="2">Uncharacterized protein</fullName>
    </submittedName>
</protein>
<feature type="compositionally biased region" description="Acidic residues" evidence="1">
    <location>
        <begin position="29"/>
        <end position="38"/>
    </location>
</feature>
<name>A0A6J5TXE1_PRUAR</name>
<accession>A0A6J5TXE1</accession>
<feature type="region of interest" description="Disordered" evidence="1">
    <location>
        <begin position="15"/>
        <end position="43"/>
    </location>
</feature>
<sequence>MLKMKKYVKLQKCKLQQDKKSSRRPKLMEEEEEEEEEEINYKQSLQRERIRAVDHGDEVGVGPNTPRSTKLMDSMRKLILQKQPSNFAPNKSNTIIASDP</sequence>
<gene>
    <name evidence="2" type="ORF">CURHAP_LOCUS12883</name>
</gene>
<reference evidence="2 3" key="1">
    <citation type="submission" date="2020-05" db="EMBL/GenBank/DDBJ databases">
        <authorList>
            <person name="Campoy J."/>
            <person name="Schneeberger K."/>
            <person name="Spophaly S."/>
        </authorList>
    </citation>
    <scope>NUCLEOTIDE SEQUENCE [LARGE SCALE GENOMIC DNA]</scope>
    <source>
        <strain evidence="2">PruArmRojPasFocal</strain>
    </source>
</reference>
<dbReference type="AlphaFoldDB" id="A0A6J5TXE1"/>
<evidence type="ECO:0000313" key="2">
    <source>
        <dbReference type="EMBL" id="CAB4268711.1"/>
    </source>
</evidence>
<organism evidence="2 3">
    <name type="scientific">Prunus armeniaca</name>
    <name type="common">Apricot</name>
    <name type="synonym">Armeniaca vulgaris</name>
    <dbReference type="NCBI Taxonomy" id="36596"/>
    <lineage>
        <taxon>Eukaryota</taxon>
        <taxon>Viridiplantae</taxon>
        <taxon>Streptophyta</taxon>
        <taxon>Embryophyta</taxon>
        <taxon>Tracheophyta</taxon>
        <taxon>Spermatophyta</taxon>
        <taxon>Magnoliopsida</taxon>
        <taxon>eudicotyledons</taxon>
        <taxon>Gunneridae</taxon>
        <taxon>Pentapetalae</taxon>
        <taxon>rosids</taxon>
        <taxon>fabids</taxon>
        <taxon>Rosales</taxon>
        <taxon>Rosaceae</taxon>
        <taxon>Amygdaloideae</taxon>
        <taxon>Amygdaleae</taxon>
        <taxon>Prunus</taxon>
    </lineage>
</organism>
<dbReference type="Proteomes" id="UP000507222">
    <property type="component" value="Unassembled WGS sequence"/>
</dbReference>
<dbReference type="EMBL" id="CAEKDK010000002">
    <property type="protein sequence ID" value="CAB4268711.1"/>
    <property type="molecule type" value="Genomic_DNA"/>
</dbReference>
<proteinExistence type="predicted"/>
<evidence type="ECO:0000256" key="1">
    <source>
        <dbReference type="SAM" id="MobiDB-lite"/>
    </source>
</evidence>